<accession>A0ABD3A2X2</accession>
<evidence type="ECO:0000256" key="1">
    <source>
        <dbReference type="SAM" id="MobiDB-lite"/>
    </source>
</evidence>
<feature type="region of interest" description="Disordered" evidence="1">
    <location>
        <begin position="163"/>
        <end position="197"/>
    </location>
</feature>
<sequence length="197" mass="22096">MTMQEKYHNSSTFQIKMSHRKSNSCSESFGSRSVPFSWEEKPGIPKFVSPAAHQSSTNNKAFIQKSISSHKFHSPLNMMVMSYSNNYNNMKISPPPQMARPPSRSPSMKGLLWARSQDDPFAAAIKKCTKSSIVRSYGDSSGGSQKYFGSTTKDRIQNIMASCKRSSSDVKEGNLVRLVDLPPQYPRGHRNNKSHAR</sequence>
<dbReference type="Proteomes" id="UP001630127">
    <property type="component" value="Unassembled WGS sequence"/>
</dbReference>
<protein>
    <submittedName>
        <fullName evidence="2">Uncharacterized protein</fullName>
    </submittedName>
</protein>
<evidence type="ECO:0000313" key="3">
    <source>
        <dbReference type="Proteomes" id="UP001630127"/>
    </source>
</evidence>
<dbReference type="AlphaFoldDB" id="A0ABD3A2X2"/>
<gene>
    <name evidence="2" type="ORF">ACH5RR_013946</name>
</gene>
<feature type="compositionally biased region" description="Basic residues" evidence="1">
    <location>
        <begin position="187"/>
        <end position="197"/>
    </location>
</feature>
<keyword evidence="3" id="KW-1185">Reference proteome</keyword>
<dbReference type="PANTHER" id="PTHR33696">
    <property type="entry name" value="T22J18.15-RELATED"/>
    <property type="match status" value="1"/>
</dbReference>
<dbReference type="EMBL" id="JBJUIK010000006">
    <property type="protein sequence ID" value="KAL3525574.1"/>
    <property type="molecule type" value="Genomic_DNA"/>
</dbReference>
<proteinExistence type="predicted"/>
<organism evidence="2 3">
    <name type="scientific">Cinchona calisaya</name>
    <dbReference type="NCBI Taxonomy" id="153742"/>
    <lineage>
        <taxon>Eukaryota</taxon>
        <taxon>Viridiplantae</taxon>
        <taxon>Streptophyta</taxon>
        <taxon>Embryophyta</taxon>
        <taxon>Tracheophyta</taxon>
        <taxon>Spermatophyta</taxon>
        <taxon>Magnoliopsida</taxon>
        <taxon>eudicotyledons</taxon>
        <taxon>Gunneridae</taxon>
        <taxon>Pentapetalae</taxon>
        <taxon>asterids</taxon>
        <taxon>lamiids</taxon>
        <taxon>Gentianales</taxon>
        <taxon>Rubiaceae</taxon>
        <taxon>Cinchonoideae</taxon>
        <taxon>Cinchoneae</taxon>
        <taxon>Cinchona</taxon>
    </lineage>
</organism>
<reference evidence="2 3" key="1">
    <citation type="submission" date="2024-11" db="EMBL/GenBank/DDBJ databases">
        <title>A near-complete genome assembly of Cinchona calisaya.</title>
        <authorList>
            <person name="Lian D.C."/>
            <person name="Zhao X.W."/>
            <person name="Wei L."/>
        </authorList>
    </citation>
    <scope>NUCLEOTIDE SEQUENCE [LARGE SCALE GENOMIC DNA]</scope>
    <source>
        <tissue evidence="2">Nenye</tissue>
    </source>
</reference>
<dbReference type="PANTHER" id="PTHR33696:SF3">
    <property type="entry name" value="FLZ-TYPE DOMAIN-CONTAINING PROTEIN"/>
    <property type="match status" value="1"/>
</dbReference>
<comment type="caution">
    <text evidence="2">The sequence shown here is derived from an EMBL/GenBank/DDBJ whole genome shotgun (WGS) entry which is preliminary data.</text>
</comment>
<evidence type="ECO:0000313" key="2">
    <source>
        <dbReference type="EMBL" id="KAL3525574.1"/>
    </source>
</evidence>
<name>A0ABD3A2X2_9GENT</name>